<accession>A0ABQ1FIQ3</accession>
<sequence length="77" mass="8718">MSIWVKFLSEKSEKVLNALSNKQLRTIDTIAAITNLTETEVTKEINDLVESGLACSRYYFDKNGAKQLIFHLPLSLD</sequence>
<evidence type="ECO:0000313" key="1">
    <source>
        <dbReference type="EMBL" id="GGA16654.1"/>
    </source>
</evidence>
<comment type="caution">
    <text evidence="1">The sequence shown here is derived from an EMBL/GenBank/DDBJ whole genome shotgun (WGS) entry which is preliminary data.</text>
</comment>
<protein>
    <recommendedName>
        <fullName evidence="3">MarR family transcriptional regulator</fullName>
    </recommendedName>
</protein>
<reference evidence="2" key="1">
    <citation type="journal article" date="2019" name="Int. J. Syst. Evol. Microbiol.">
        <title>The Global Catalogue of Microorganisms (GCM) 10K type strain sequencing project: providing services to taxonomists for standard genome sequencing and annotation.</title>
        <authorList>
            <consortium name="The Broad Institute Genomics Platform"/>
            <consortium name="The Broad Institute Genome Sequencing Center for Infectious Disease"/>
            <person name="Wu L."/>
            <person name="Ma J."/>
        </authorList>
    </citation>
    <scope>NUCLEOTIDE SEQUENCE [LARGE SCALE GENOMIC DNA]</scope>
    <source>
        <strain evidence="2">CGMCC 1.15043</strain>
    </source>
</reference>
<dbReference type="Proteomes" id="UP000615455">
    <property type="component" value="Unassembled WGS sequence"/>
</dbReference>
<gene>
    <name evidence="1" type="ORF">GCM10008018_71430</name>
</gene>
<evidence type="ECO:0000313" key="2">
    <source>
        <dbReference type="Proteomes" id="UP000615455"/>
    </source>
</evidence>
<dbReference type="RefSeq" id="WP_189020810.1">
    <property type="nucleotide sequence ID" value="NZ_BMHE01000088.1"/>
</dbReference>
<organism evidence="1 2">
    <name type="scientific">Paenibacillus marchantiophytorum</name>
    <dbReference type="NCBI Taxonomy" id="1619310"/>
    <lineage>
        <taxon>Bacteria</taxon>
        <taxon>Bacillati</taxon>
        <taxon>Bacillota</taxon>
        <taxon>Bacilli</taxon>
        <taxon>Bacillales</taxon>
        <taxon>Paenibacillaceae</taxon>
        <taxon>Paenibacillus</taxon>
    </lineage>
</organism>
<proteinExistence type="predicted"/>
<dbReference type="EMBL" id="BMHE01000088">
    <property type="protein sequence ID" value="GGA16654.1"/>
    <property type="molecule type" value="Genomic_DNA"/>
</dbReference>
<evidence type="ECO:0008006" key="3">
    <source>
        <dbReference type="Google" id="ProtNLM"/>
    </source>
</evidence>
<keyword evidence="2" id="KW-1185">Reference proteome</keyword>
<name>A0ABQ1FIQ3_9BACL</name>